<dbReference type="PROSITE" id="PS50893">
    <property type="entry name" value="ABC_TRANSPORTER_2"/>
    <property type="match status" value="2"/>
</dbReference>
<evidence type="ECO:0000256" key="9">
    <source>
        <dbReference type="ARBA" id="ARBA00023136"/>
    </source>
</evidence>
<dbReference type="AlphaFoldDB" id="A0A7T1AK63"/>
<feature type="domain" description="ABC transporter" evidence="10">
    <location>
        <begin position="5"/>
        <end position="244"/>
    </location>
</feature>
<dbReference type="InterPro" id="IPR027417">
    <property type="entry name" value="P-loop_NTPase"/>
</dbReference>
<dbReference type="Pfam" id="PF00005">
    <property type="entry name" value="ABC_tran"/>
    <property type="match status" value="2"/>
</dbReference>
<evidence type="ECO:0000313" key="11">
    <source>
        <dbReference type="EMBL" id="QPM67429.1"/>
    </source>
</evidence>
<dbReference type="InterPro" id="IPR003439">
    <property type="entry name" value="ABC_transporter-like_ATP-bd"/>
</dbReference>
<dbReference type="PANTHER" id="PTHR43790:SF1">
    <property type="entry name" value="XYLOSE IMPORT ATP-BINDING PROTEIN XYLG"/>
    <property type="match status" value="1"/>
</dbReference>
<keyword evidence="6" id="KW-0547">Nucleotide-binding</keyword>
<dbReference type="EMBL" id="CP065383">
    <property type="protein sequence ID" value="QPM67429.1"/>
    <property type="molecule type" value="Genomic_DNA"/>
</dbReference>
<evidence type="ECO:0000256" key="5">
    <source>
        <dbReference type="ARBA" id="ARBA00022737"/>
    </source>
</evidence>
<sequence length="515" mass="57459">MTIVLEAKNIIKNFPGVRALDGVSIQVYRNQIHALCGENGAGKSTLINVLSGYYPTQTYEGQILVDGIERTFDTIHEAEAAGIVVIHQELSLFRELNVTENIFVGHEIHRKGILDADEMYSQTVEWLKTLKIDDVLPTTRMKDLGIGKQQLIQIARALRIKGTKVLILDEPTASLTRHEVELLMSILRDIKTQGVACIYISHRLDEVLEIADYVTVLRDGKTVGGGEIRNLTKRDLVKLMVGREITEYYPTRPQKNNKTPLLKAENINLIDPIKSKILVQNVNLELYSGEILGLFGLVGAGRTELVNALFGNPQGRYTGEVLLKGEKLQIQSPQAALEKGIVYITEDRKAFGNIPTMDVRENISIAFIKQFKKKMGSIDEDQEIVSVNESVRKFQIKTPSFSTPIINLSGGNQQKVLLARGLLKSISVLILDEPTRGIDVGAKREIYTIMNSLVQEDLGIIMVSSELPEILGMCDRILVMCQGRVTGEFDNSERNVSQEDIMIYATGTECRMVYS</sequence>
<keyword evidence="5" id="KW-0677">Repeat</keyword>
<dbReference type="InterPro" id="IPR003593">
    <property type="entry name" value="AAA+_ATPase"/>
</dbReference>
<keyword evidence="2" id="KW-0813">Transport</keyword>
<dbReference type="RefSeq" id="WP_218112631.1">
    <property type="nucleotide sequence ID" value="NZ_CP065383.1"/>
</dbReference>
<dbReference type="PANTHER" id="PTHR43790">
    <property type="entry name" value="CARBOHYDRATE TRANSPORT ATP-BINDING PROTEIN MG119-RELATED"/>
    <property type="match status" value="1"/>
</dbReference>
<gene>
    <name evidence="11" type="primary">xylG</name>
    <name evidence="11" type="ORF">RT761_00632</name>
</gene>
<keyword evidence="9" id="KW-0472">Membrane</keyword>
<dbReference type="SUPFAM" id="SSF52540">
    <property type="entry name" value="P-loop containing nucleoside triphosphate hydrolases"/>
    <property type="match status" value="2"/>
</dbReference>
<dbReference type="CDD" id="cd03215">
    <property type="entry name" value="ABC_Carb_Monos_II"/>
    <property type="match status" value="1"/>
</dbReference>
<evidence type="ECO:0000256" key="4">
    <source>
        <dbReference type="ARBA" id="ARBA00022597"/>
    </source>
</evidence>
<evidence type="ECO:0000256" key="8">
    <source>
        <dbReference type="ARBA" id="ARBA00022967"/>
    </source>
</evidence>
<proteinExistence type="predicted"/>
<evidence type="ECO:0000256" key="3">
    <source>
        <dbReference type="ARBA" id="ARBA00022475"/>
    </source>
</evidence>
<dbReference type="GO" id="GO:0005524">
    <property type="term" value="F:ATP binding"/>
    <property type="evidence" value="ECO:0007669"/>
    <property type="project" value="UniProtKB-KW"/>
</dbReference>
<dbReference type="InterPro" id="IPR017871">
    <property type="entry name" value="ABC_transporter-like_CS"/>
</dbReference>
<evidence type="ECO:0000259" key="10">
    <source>
        <dbReference type="PROSITE" id="PS50893"/>
    </source>
</evidence>
<keyword evidence="7 11" id="KW-0067">ATP-binding</keyword>
<keyword evidence="12" id="KW-1185">Reference proteome</keyword>
<dbReference type="GO" id="GO:0016887">
    <property type="term" value="F:ATP hydrolysis activity"/>
    <property type="evidence" value="ECO:0007669"/>
    <property type="project" value="InterPro"/>
</dbReference>
<organism evidence="11 12">
    <name type="scientific">Atribacter laminatus</name>
    <dbReference type="NCBI Taxonomy" id="2847778"/>
    <lineage>
        <taxon>Bacteria</taxon>
        <taxon>Pseudomonadati</taxon>
        <taxon>Atribacterota</taxon>
        <taxon>Atribacteria</taxon>
        <taxon>Atribacterales</taxon>
        <taxon>Atribacteraceae</taxon>
        <taxon>Atribacter</taxon>
    </lineage>
</organism>
<keyword evidence="3" id="KW-1003">Cell membrane</keyword>
<dbReference type="KEGG" id="alam:RT761_00632"/>
<dbReference type="GO" id="GO:0005886">
    <property type="term" value="C:plasma membrane"/>
    <property type="evidence" value="ECO:0007669"/>
    <property type="project" value="UniProtKB-SubCell"/>
</dbReference>
<dbReference type="CDD" id="cd03216">
    <property type="entry name" value="ABC_Carb_Monos_I"/>
    <property type="match status" value="1"/>
</dbReference>
<keyword evidence="8" id="KW-1278">Translocase</keyword>
<evidence type="ECO:0000256" key="7">
    <source>
        <dbReference type="ARBA" id="ARBA00022840"/>
    </source>
</evidence>
<name>A0A7T1AK63_ATRLM</name>
<dbReference type="FunFam" id="3.40.50.300:FF:000127">
    <property type="entry name" value="Ribose import ATP-binding protein RbsA"/>
    <property type="match status" value="1"/>
</dbReference>
<dbReference type="Proteomes" id="UP000594463">
    <property type="component" value="Chromosome"/>
</dbReference>
<feature type="domain" description="ABC transporter" evidence="10">
    <location>
        <begin position="262"/>
        <end position="507"/>
    </location>
</feature>
<accession>A0A7T1AK63</accession>
<dbReference type="SMART" id="SM00382">
    <property type="entry name" value="AAA"/>
    <property type="match status" value="2"/>
</dbReference>
<evidence type="ECO:0000256" key="2">
    <source>
        <dbReference type="ARBA" id="ARBA00022448"/>
    </source>
</evidence>
<keyword evidence="4" id="KW-0762">Sugar transport</keyword>
<protein>
    <submittedName>
        <fullName evidence="11">Xylose import ATP-binding protein XylG</fullName>
    </submittedName>
</protein>
<evidence type="ECO:0000313" key="12">
    <source>
        <dbReference type="Proteomes" id="UP000594463"/>
    </source>
</evidence>
<dbReference type="InterPro" id="IPR050107">
    <property type="entry name" value="ABC_carbohydrate_import_ATPase"/>
</dbReference>
<dbReference type="PROSITE" id="PS00211">
    <property type="entry name" value="ABC_TRANSPORTER_1"/>
    <property type="match status" value="1"/>
</dbReference>
<comment type="subcellular location">
    <subcellularLocation>
        <location evidence="1">Cell membrane</location>
        <topology evidence="1">Peripheral membrane protein</topology>
    </subcellularLocation>
</comment>
<dbReference type="Gene3D" id="3.40.50.300">
    <property type="entry name" value="P-loop containing nucleotide triphosphate hydrolases"/>
    <property type="match status" value="2"/>
</dbReference>
<evidence type="ECO:0000256" key="6">
    <source>
        <dbReference type="ARBA" id="ARBA00022741"/>
    </source>
</evidence>
<reference evidence="11 12" key="1">
    <citation type="journal article" date="2021" name="Nat. Commun.">
        <title>Isolation of a member of the candidate phylum Atribacteria reveals a unique cell membrane structure.</title>
        <authorList>
            <person name="Taiki K."/>
            <person name="Nobu M.K."/>
            <person name="Kusada H."/>
            <person name="Meng X.-Y."/>
            <person name="Hosoki N."/>
            <person name="Uematsu K."/>
            <person name="Yoshioka H."/>
            <person name="Kamagata Y."/>
            <person name="Tamaki H."/>
        </authorList>
    </citation>
    <scope>NUCLEOTIDE SEQUENCE [LARGE SCALE GENOMIC DNA]</scope>
    <source>
        <strain evidence="11 12">RT761</strain>
    </source>
</reference>
<evidence type="ECO:0000256" key="1">
    <source>
        <dbReference type="ARBA" id="ARBA00004202"/>
    </source>
</evidence>